<feature type="transmembrane region" description="Helical" evidence="1">
    <location>
        <begin position="62"/>
        <end position="83"/>
    </location>
</feature>
<dbReference type="Pfam" id="PF09335">
    <property type="entry name" value="VTT_dom"/>
    <property type="match status" value="1"/>
</dbReference>
<keyword evidence="1" id="KW-1133">Transmembrane helix</keyword>
<proteinExistence type="predicted"/>
<evidence type="ECO:0000256" key="1">
    <source>
        <dbReference type="SAM" id="Phobius"/>
    </source>
</evidence>
<evidence type="ECO:0000313" key="3">
    <source>
        <dbReference type="EMBL" id="MFD2202455.1"/>
    </source>
</evidence>
<name>A0ABW5B9Y7_9BACT</name>
<dbReference type="RefSeq" id="WP_380803379.1">
    <property type="nucleotide sequence ID" value="NZ_JBHUIV010000018.1"/>
</dbReference>
<dbReference type="EMBL" id="JBHUIV010000018">
    <property type="protein sequence ID" value="MFD2202455.1"/>
    <property type="molecule type" value="Genomic_DNA"/>
</dbReference>
<feature type="transmembrane region" description="Helical" evidence="1">
    <location>
        <begin position="21"/>
        <end position="42"/>
    </location>
</feature>
<accession>A0ABW5B9Y7</accession>
<organism evidence="3 4">
    <name type="scientific">Shivajiella indica</name>
    <dbReference type="NCBI Taxonomy" id="872115"/>
    <lineage>
        <taxon>Bacteria</taxon>
        <taxon>Pseudomonadati</taxon>
        <taxon>Bacteroidota</taxon>
        <taxon>Cytophagia</taxon>
        <taxon>Cytophagales</taxon>
        <taxon>Cyclobacteriaceae</taxon>
        <taxon>Shivajiella</taxon>
    </lineage>
</organism>
<feature type="transmembrane region" description="Helical" evidence="1">
    <location>
        <begin position="95"/>
        <end position="113"/>
    </location>
</feature>
<feature type="transmembrane region" description="Helical" evidence="1">
    <location>
        <begin position="212"/>
        <end position="230"/>
    </location>
</feature>
<feature type="transmembrane region" description="Helical" evidence="1">
    <location>
        <begin position="174"/>
        <end position="192"/>
    </location>
</feature>
<keyword evidence="1" id="KW-0812">Transmembrane</keyword>
<sequence>MEKKLSIFKEFRESGRNNPKIAFAFLWVSLMPSLGSLIIVPWTLHQSKWISSLDFSIPSAPIAALTISILLMGLAIMPTTLIAGLTGFLLGWKAFPWLVLGYSLATLLGYAWGKGLSGKSLDFLLIKYPRVEKLLDEKKENLGELIFFVRLSPVIPFALSNLFFALLNSGWKKLILFGTLGMLPRTTLVFFSGTLVSDLYSAVKAEGISGKGWIFLCFLLISIWGIFRFFKSKKP</sequence>
<feature type="transmembrane region" description="Helical" evidence="1">
    <location>
        <begin position="145"/>
        <end position="167"/>
    </location>
</feature>
<keyword evidence="4" id="KW-1185">Reference proteome</keyword>
<comment type="caution">
    <text evidence="3">The sequence shown here is derived from an EMBL/GenBank/DDBJ whole genome shotgun (WGS) entry which is preliminary data.</text>
</comment>
<keyword evidence="1" id="KW-0472">Membrane</keyword>
<dbReference type="Proteomes" id="UP001597414">
    <property type="component" value="Unassembled WGS sequence"/>
</dbReference>
<feature type="domain" description="VTT" evidence="2">
    <location>
        <begin position="78"/>
        <end position="194"/>
    </location>
</feature>
<gene>
    <name evidence="3" type="ORF">ACFSKV_12845</name>
</gene>
<dbReference type="InterPro" id="IPR032816">
    <property type="entry name" value="VTT_dom"/>
</dbReference>
<evidence type="ECO:0000313" key="4">
    <source>
        <dbReference type="Proteomes" id="UP001597414"/>
    </source>
</evidence>
<reference evidence="4" key="1">
    <citation type="journal article" date="2019" name="Int. J. Syst. Evol. Microbiol.">
        <title>The Global Catalogue of Microorganisms (GCM) 10K type strain sequencing project: providing services to taxonomists for standard genome sequencing and annotation.</title>
        <authorList>
            <consortium name="The Broad Institute Genomics Platform"/>
            <consortium name="The Broad Institute Genome Sequencing Center for Infectious Disease"/>
            <person name="Wu L."/>
            <person name="Ma J."/>
        </authorList>
    </citation>
    <scope>NUCLEOTIDE SEQUENCE [LARGE SCALE GENOMIC DNA]</scope>
    <source>
        <strain evidence="4">KCTC 19812</strain>
    </source>
</reference>
<evidence type="ECO:0000259" key="2">
    <source>
        <dbReference type="Pfam" id="PF09335"/>
    </source>
</evidence>
<protein>
    <submittedName>
        <fullName evidence="3">TVP38/TMEM64 family protein</fullName>
    </submittedName>
</protein>